<keyword evidence="1" id="KW-0732">Signal</keyword>
<evidence type="ECO:0000313" key="4">
    <source>
        <dbReference type="Proteomes" id="UP000823844"/>
    </source>
</evidence>
<sequence>MKFNKLSFFNQKQRFSLSKKSFGLVTVLLGTSFFLINNQVVKADSTSVDQAKTTITNTNDEQTKSNTDN</sequence>
<accession>A0A9E2KQL5</accession>
<evidence type="ECO:0000256" key="1">
    <source>
        <dbReference type="ARBA" id="ARBA00022729"/>
    </source>
</evidence>
<proteinExistence type="predicted"/>
<reference evidence="3" key="1">
    <citation type="journal article" date="2021" name="PeerJ">
        <title>Extensive microbial diversity within the chicken gut microbiome revealed by metagenomics and culture.</title>
        <authorList>
            <person name="Gilroy R."/>
            <person name="Ravi A."/>
            <person name="Getino M."/>
            <person name="Pursley I."/>
            <person name="Horton D.L."/>
            <person name="Alikhan N.F."/>
            <person name="Baker D."/>
            <person name="Gharbi K."/>
            <person name="Hall N."/>
            <person name="Watson M."/>
            <person name="Adriaenssens E.M."/>
            <person name="Foster-Nyarko E."/>
            <person name="Jarju S."/>
            <person name="Secka A."/>
            <person name="Antonio M."/>
            <person name="Oren A."/>
            <person name="Chaudhuri R.R."/>
            <person name="La Ragione R."/>
            <person name="Hildebrand F."/>
            <person name="Pallen M.J."/>
        </authorList>
    </citation>
    <scope>NUCLEOTIDE SEQUENCE</scope>
    <source>
        <strain evidence="3">F6-686</strain>
    </source>
</reference>
<dbReference type="InterPro" id="IPR005877">
    <property type="entry name" value="YSIRK_signal_dom"/>
</dbReference>
<dbReference type="Pfam" id="PF04650">
    <property type="entry name" value="YSIRK_signal"/>
    <property type="match status" value="1"/>
</dbReference>
<name>A0A9E2KQL5_9LACO</name>
<organism evidence="3 4">
    <name type="scientific">Candidatus Lactobacillus pullistercoris</name>
    <dbReference type="NCBI Taxonomy" id="2838636"/>
    <lineage>
        <taxon>Bacteria</taxon>
        <taxon>Bacillati</taxon>
        <taxon>Bacillota</taxon>
        <taxon>Bacilli</taxon>
        <taxon>Lactobacillales</taxon>
        <taxon>Lactobacillaceae</taxon>
        <taxon>Lactobacillus</taxon>
    </lineage>
</organism>
<dbReference type="NCBIfam" id="TIGR01168">
    <property type="entry name" value="YSIRK_signal"/>
    <property type="match status" value="1"/>
</dbReference>
<reference evidence="3" key="2">
    <citation type="submission" date="2021-04" db="EMBL/GenBank/DDBJ databases">
        <authorList>
            <person name="Gilroy R."/>
        </authorList>
    </citation>
    <scope>NUCLEOTIDE SEQUENCE</scope>
    <source>
        <strain evidence="3">F6-686</strain>
    </source>
</reference>
<dbReference type="AlphaFoldDB" id="A0A9E2KQL5"/>
<evidence type="ECO:0000313" key="3">
    <source>
        <dbReference type="EMBL" id="MBU3827639.1"/>
    </source>
</evidence>
<dbReference type="EMBL" id="JAHLFT010000007">
    <property type="protein sequence ID" value="MBU3827639.1"/>
    <property type="molecule type" value="Genomic_DNA"/>
</dbReference>
<comment type="caution">
    <text evidence="3">The sequence shown here is derived from an EMBL/GenBank/DDBJ whole genome shotgun (WGS) entry which is preliminary data.</text>
</comment>
<dbReference type="Proteomes" id="UP000823844">
    <property type="component" value="Unassembled WGS sequence"/>
</dbReference>
<protein>
    <submittedName>
        <fullName evidence="3">YSIRK-type signal peptide-containing protein</fullName>
    </submittedName>
</protein>
<gene>
    <name evidence="3" type="ORF">H9806_00395</name>
</gene>
<evidence type="ECO:0000259" key="2">
    <source>
        <dbReference type="Pfam" id="PF04650"/>
    </source>
</evidence>
<feature type="domain" description="YSIRK Gram-positive signal peptide" evidence="2">
    <location>
        <begin position="10"/>
        <end position="35"/>
    </location>
</feature>